<reference evidence="1" key="1">
    <citation type="submission" date="2004-10" db="EMBL/GenBank/DDBJ databases">
        <authorList>
            <person name="Buell R."/>
            <person name="Liu J."/>
            <person name="Childs K."/>
            <person name="Zaborsky J."/>
            <person name="Tallon L."/>
            <person name="Wirtz U."/>
            <person name="Wei F."/>
            <person name="Kuang H."/>
            <person name="Zhang P."/>
            <person name="Marano M."/>
            <person name="Baker B."/>
        </authorList>
    </citation>
    <scope>NUCLEOTIDE SEQUENCE</scope>
</reference>
<proteinExistence type="predicted"/>
<sequence>MKVEGVCGCWVCFHGVWGVIWILAGDGGSDGFGVRKKENGWVFGGVLPEKEENERRFWVAGDWPEFEG</sequence>
<organism evidence="1">
    <name type="scientific">Solanum tuberosum</name>
    <name type="common">Potato</name>
    <dbReference type="NCBI Taxonomy" id="4113"/>
    <lineage>
        <taxon>Eukaryota</taxon>
        <taxon>Viridiplantae</taxon>
        <taxon>Streptophyta</taxon>
        <taxon>Embryophyta</taxon>
        <taxon>Tracheophyta</taxon>
        <taxon>Spermatophyta</taxon>
        <taxon>Magnoliopsida</taxon>
        <taxon>eudicotyledons</taxon>
        <taxon>Gunneridae</taxon>
        <taxon>Pentapetalae</taxon>
        <taxon>asterids</taxon>
        <taxon>lamiids</taxon>
        <taxon>Solanales</taxon>
        <taxon>Solanaceae</taxon>
        <taxon>Solanoideae</taxon>
        <taxon>Solaneae</taxon>
        <taxon>Solanum</taxon>
    </lineage>
</organism>
<gene>
    <name evidence="1" type="ORF">STB1_54t00007</name>
</gene>
<dbReference type="AlphaFoldDB" id="Q60D41"/>
<reference evidence="1" key="2">
    <citation type="submission" date="2006-08" db="EMBL/GenBank/DDBJ databases">
        <authorList>
            <person name="Childs K."/>
        </authorList>
    </citation>
    <scope>NUCLEOTIDE SEQUENCE</scope>
</reference>
<name>Q60D41_SOLTU</name>
<protein>
    <submittedName>
        <fullName evidence="1">Uncharacterized protein</fullName>
    </submittedName>
</protein>
<dbReference type="EMBL" id="AC151802">
    <property type="protein sequence ID" value="AAU90309.1"/>
    <property type="molecule type" value="Genomic_DNA"/>
</dbReference>
<evidence type="ECO:0000313" key="1">
    <source>
        <dbReference type="EMBL" id="AAU90309.1"/>
    </source>
</evidence>
<accession>Q60D41</accession>